<proteinExistence type="inferred from homology"/>
<dbReference type="PANTHER" id="PTHR31750">
    <property type="entry name" value="PROTEIN STAY-GREEN 1, CHLOROPLASTIC-RELATED"/>
    <property type="match status" value="1"/>
</dbReference>
<dbReference type="OrthoDB" id="2012322at2759"/>
<dbReference type="InterPro" id="IPR024438">
    <property type="entry name" value="Staygreen"/>
</dbReference>
<organism evidence="4 5">
    <name type="scientific">Brassica carinata</name>
    <name type="common">Ethiopian mustard</name>
    <name type="synonym">Abyssinian cabbage</name>
    <dbReference type="NCBI Taxonomy" id="52824"/>
    <lineage>
        <taxon>Eukaryota</taxon>
        <taxon>Viridiplantae</taxon>
        <taxon>Streptophyta</taxon>
        <taxon>Embryophyta</taxon>
        <taxon>Tracheophyta</taxon>
        <taxon>Spermatophyta</taxon>
        <taxon>Magnoliopsida</taxon>
        <taxon>eudicotyledons</taxon>
        <taxon>Gunneridae</taxon>
        <taxon>Pentapetalae</taxon>
        <taxon>rosids</taxon>
        <taxon>malvids</taxon>
        <taxon>Brassicales</taxon>
        <taxon>Brassicaceae</taxon>
        <taxon>Brassiceae</taxon>
        <taxon>Brassica</taxon>
    </lineage>
</organism>
<protein>
    <recommendedName>
        <fullName evidence="3">Staygreen protein domain-containing protein</fullName>
    </recommendedName>
</protein>
<evidence type="ECO:0000256" key="1">
    <source>
        <dbReference type="ARBA" id="ARBA00009234"/>
    </source>
</evidence>
<name>A0A8X7RWP3_BRACI</name>
<evidence type="ECO:0000313" key="4">
    <source>
        <dbReference type="EMBL" id="KAG2295417.1"/>
    </source>
</evidence>
<feature type="domain" description="Staygreen protein" evidence="3">
    <location>
        <begin position="268"/>
        <end position="418"/>
    </location>
</feature>
<dbReference type="AlphaFoldDB" id="A0A8X7RWP3"/>
<reference evidence="4 5" key="1">
    <citation type="submission" date="2020-02" db="EMBL/GenBank/DDBJ databases">
        <authorList>
            <person name="Ma Q."/>
            <person name="Huang Y."/>
            <person name="Song X."/>
            <person name="Pei D."/>
        </authorList>
    </citation>
    <scope>NUCLEOTIDE SEQUENCE [LARGE SCALE GENOMIC DNA]</scope>
    <source>
        <strain evidence="4">Sxm20200214</strain>
        <tissue evidence="4">Leaf</tissue>
    </source>
</reference>
<dbReference type="Proteomes" id="UP000886595">
    <property type="component" value="Unassembled WGS sequence"/>
</dbReference>
<comment type="similarity">
    <text evidence="1">Belongs to the staygreen family.</text>
</comment>
<dbReference type="Pfam" id="PF12638">
    <property type="entry name" value="Staygreen"/>
    <property type="match status" value="2"/>
</dbReference>
<feature type="domain" description="Staygreen protein" evidence="3">
    <location>
        <begin position="53"/>
        <end position="201"/>
    </location>
</feature>
<evidence type="ECO:0000256" key="2">
    <source>
        <dbReference type="SAM" id="MobiDB-lite"/>
    </source>
</evidence>
<feature type="region of interest" description="Disordered" evidence="2">
    <location>
        <begin position="467"/>
        <end position="491"/>
    </location>
</feature>
<sequence length="491" mass="55848">MCSLATNLLLPSTMKPAFTEKQNTNSLFLTNKRSLMQNRSTVPVARLFGPAIFEASKLKVSFLGVDEKKHPSKLPRTYTLTHSDITAKLTLAISQSINNSQLQGWANRLLRDEVVAEWKKVKGKMSLHVHCHISGGHFLLDLIAKLRYYIFCKELPVVLKAFVHGDGNLLNSYPELQESPVWVYFHSNIPEYNKVECWGRFGRPRSTTTMEIEHAKTALATNLLLPSTMKPAFTEKQNTNSLFLTNKRSLMQNRSTVPVARLFGPAIFEASKLKVSFLGVDEKKHPSKLPRTYTLTHSDITAKLTLAISQSINNSQLQGWANRLLRDEVVAEWKKVKGKMSLHVHCHISGGHFLLDLIAKLRYYIFCKELPVVLKAFVHGDGNLLNSYPELQESPVWVYFHSNIPEYNKVECWGPLWEATQHNHDGNRTRKKCETLPELACPDECKCCFPSVSTIPWSRRHYQHDRGNENENENFVGGELGISVPNSERLK</sequence>
<accession>A0A8X7RWP3</accession>
<evidence type="ECO:0000259" key="3">
    <source>
        <dbReference type="Pfam" id="PF12638"/>
    </source>
</evidence>
<gene>
    <name evidence="4" type="ORF">Bca52824_042086</name>
</gene>
<dbReference type="PANTHER" id="PTHR31750:SF17">
    <property type="entry name" value="MAGNESIUM DECHELATASE SGR2, CHLOROPLASTIC-RELATED"/>
    <property type="match status" value="1"/>
</dbReference>
<dbReference type="GO" id="GO:0015996">
    <property type="term" value="P:chlorophyll catabolic process"/>
    <property type="evidence" value="ECO:0007669"/>
    <property type="project" value="TreeGrafter"/>
</dbReference>
<dbReference type="EMBL" id="JAAMPC010000009">
    <property type="protein sequence ID" value="KAG2295417.1"/>
    <property type="molecule type" value="Genomic_DNA"/>
</dbReference>
<evidence type="ECO:0000313" key="5">
    <source>
        <dbReference type="Proteomes" id="UP000886595"/>
    </source>
</evidence>
<keyword evidence="5" id="KW-1185">Reference proteome</keyword>
<comment type="caution">
    <text evidence="4">The sequence shown here is derived from an EMBL/GenBank/DDBJ whole genome shotgun (WGS) entry which is preliminary data.</text>
</comment>